<name>A0ABS5D4H1_9FLAO</name>
<evidence type="ECO:0000313" key="2">
    <source>
        <dbReference type="Proteomes" id="UP000679008"/>
    </source>
</evidence>
<keyword evidence="2" id="KW-1185">Reference proteome</keyword>
<protein>
    <submittedName>
        <fullName evidence="1">Histidine phosphatase family protein</fullName>
    </submittedName>
</protein>
<dbReference type="Pfam" id="PF00300">
    <property type="entry name" value="His_Phos_1"/>
    <property type="match status" value="1"/>
</dbReference>
<dbReference type="CDD" id="cd07067">
    <property type="entry name" value="HP_PGM_like"/>
    <property type="match status" value="1"/>
</dbReference>
<dbReference type="EMBL" id="JAGPXB010000007">
    <property type="protein sequence ID" value="MBQ0908870.1"/>
    <property type="molecule type" value="Genomic_DNA"/>
</dbReference>
<dbReference type="Proteomes" id="UP000679008">
    <property type="component" value="Unassembled WGS sequence"/>
</dbReference>
<proteinExistence type="predicted"/>
<comment type="caution">
    <text evidence="1">The sequence shown here is derived from an EMBL/GenBank/DDBJ whole genome shotgun (WGS) entry which is preliminary data.</text>
</comment>
<evidence type="ECO:0000313" key="1">
    <source>
        <dbReference type="EMBL" id="MBQ0908870.1"/>
    </source>
</evidence>
<dbReference type="SUPFAM" id="SSF53254">
    <property type="entry name" value="Phosphoglycerate mutase-like"/>
    <property type="match status" value="1"/>
</dbReference>
<dbReference type="RefSeq" id="WP_210789827.1">
    <property type="nucleotide sequence ID" value="NZ_JAGPXB010000007.1"/>
</dbReference>
<dbReference type="InterPro" id="IPR013078">
    <property type="entry name" value="His_Pase_superF_clade-1"/>
</dbReference>
<sequence>MKTKLILFLLMAWQLSFSQQKSTTYYFIRHAEKVDNSKDPNLSELGMQRAQKWKAIFESIDFDQIYSTNYKRTQQTATPIATADKIEIQLYDPQKIELKAFKKITLGRKVLIVGHSNTTPDFVNKIINQQVFNDIEDTTFGNLYIVTIIGDTISYQLLKFP</sequence>
<reference evidence="1 2" key="1">
    <citation type="submission" date="2021-04" db="EMBL/GenBank/DDBJ databases">
        <title>Description of novel Flavobacterium sp. F-328.</title>
        <authorList>
            <person name="Saticioglu I.B."/>
        </authorList>
    </citation>
    <scope>NUCLEOTIDE SEQUENCE [LARGE SCALE GENOMIC DNA]</scope>
    <source>
        <strain evidence="1 2">F-328</strain>
    </source>
</reference>
<accession>A0ABS5D4H1</accession>
<gene>
    <name evidence="1" type="ORF">KBJ98_09165</name>
</gene>
<dbReference type="Gene3D" id="3.40.50.1240">
    <property type="entry name" value="Phosphoglycerate mutase-like"/>
    <property type="match status" value="1"/>
</dbReference>
<organism evidence="1 2">
    <name type="scientific">Flavobacterium erciyesense</name>
    <dbReference type="NCBI Taxonomy" id="2825842"/>
    <lineage>
        <taxon>Bacteria</taxon>
        <taxon>Pseudomonadati</taxon>
        <taxon>Bacteroidota</taxon>
        <taxon>Flavobacteriia</taxon>
        <taxon>Flavobacteriales</taxon>
        <taxon>Flavobacteriaceae</taxon>
        <taxon>Flavobacterium</taxon>
    </lineage>
</organism>
<dbReference type="InterPro" id="IPR029033">
    <property type="entry name" value="His_PPase_superfam"/>
</dbReference>